<keyword evidence="3 6" id="KW-0812">Transmembrane</keyword>
<dbReference type="Proteomes" id="UP000245880">
    <property type="component" value="Unassembled WGS sequence"/>
</dbReference>
<feature type="transmembrane region" description="Helical" evidence="6">
    <location>
        <begin position="65"/>
        <end position="86"/>
    </location>
</feature>
<evidence type="ECO:0000313" key="8">
    <source>
        <dbReference type="EMBL" id="PWJ59895.1"/>
    </source>
</evidence>
<dbReference type="InterPro" id="IPR032816">
    <property type="entry name" value="VTT_dom"/>
</dbReference>
<dbReference type="InterPro" id="IPR015414">
    <property type="entry name" value="TMEM64"/>
</dbReference>
<protein>
    <recommendedName>
        <fullName evidence="6">TVP38/TMEM64 family membrane protein</fullName>
    </recommendedName>
</protein>
<comment type="subcellular location">
    <subcellularLocation>
        <location evidence="1 6">Cell membrane</location>
        <topology evidence="1 6">Multi-pass membrane protein</topology>
    </subcellularLocation>
</comment>
<feature type="domain" description="VTT" evidence="7">
    <location>
        <begin position="48"/>
        <end position="165"/>
    </location>
</feature>
<feature type="transmembrane region" description="Helical" evidence="6">
    <location>
        <begin position="185"/>
        <end position="202"/>
    </location>
</feature>
<feature type="transmembrane region" description="Helical" evidence="6">
    <location>
        <begin position="145"/>
        <end position="165"/>
    </location>
</feature>
<dbReference type="AlphaFoldDB" id="A0A316AQ60"/>
<keyword evidence="2 6" id="KW-1003">Cell membrane</keyword>
<evidence type="ECO:0000256" key="6">
    <source>
        <dbReference type="RuleBase" id="RU366058"/>
    </source>
</evidence>
<feature type="transmembrane region" description="Helical" evidence="6">
    <location>
        <begin position="32"/>
        <end position="58"/>
    </location>
</feature>
<accession>A0A316AQ60</accession>
<evidence type="ECO:0000313" key="9">
    <source>
        <dbReference type="Proteomes" id="UP000245880"/>
    </source>
</evidence>
<keyword evidence="5 6" id="KW-0472">Membrane</keyword>
<name>A0A316AQ60_9BACT</name>
<keyword evidence="4 6" id="KW-1133">Transmembrane helix</keyword>
<evidence type="ECO:0000256" key="2">
    <source>
        <dbReference type="ARBA" id="ARBA00022475"/>
    </source>
</evidence>
<proteinExistence type="inferred from homology"/>
<evidence type="ECO:0000256" key="1">
    <source>
        <dbReference type="ARBA" id="ARBA00004651"/>
    </source>
</evidence>
<dbReference type="OrthoDB" id="6194207at2"/>
<evidence type="ECO:0000256" key="4">
    <source>
        <dbReference type="ARBA" id="ARBA00022989"/>
    </source>
</evidence>
<reference evidence="8 9" key="1">
    <citation type="submission" date="2018-03" db="EMBL/GenBank/DDBJ databases">
        <title>Genomic Encyclopedia of Archaeal and Bacterial Type Strains, Phase II (KMG-II): from individual species to whole genera.</title>
        <authorList>
            <person name="Goeker M."/>
        </authorList>
    </citation>
    <scope>NUCLEOTIDE SEQUENCE [LARGE SCALE GENOMIC DNA]</scope>
    <source>
        <strain evidence="8 9">DSM 100346</strain>
    </source>
</reference>
<feature type="transmembrane region" description="Helical" evidence="6">
    <location>
        <begin position="116"/>
        <end position="138"/>
    </location>
</feature>
<keyword evidence="9" id="KW-1185">Reference proteome</keyword>
<gene>
    <name evidence="8" type="ORF">CLV98_10169</name>
</gene>
<dbReference type="EMBL" id="QGDT01000001">
    <property type="protein sequence ID" value="PWJ59895.1"/>
    <property type="molecule type" value="Genomic_DNA"/>
</dbReference>
<evidence type="ECO:0000256" key="3">
    <source>
        <dbReference type="ARBA" id="ARBA00022692"/>
    </source>
</evidence>
<dbReference type="Pfam" id="PF09335">
    <property type="entry name" value="VTT_dom"/>
    <property type="match status" value="1"/>
</dbReference>
<dbReference type="GO" id="GO:0005886">
    <property type="term" value="C:plasma membrane"/>
    <property type="evidence" value="ECO:0007669"/>
    <property type="project" value="UniProtKB-SubCell"/>
</dbReference>
<evidence type="ECO:0000259" key="7">
    <source>
        <dbReference type="Pfam" id="PF09335"/>
    </source>
</evidence>
<dbReference type="PANTHER" id="PTHR12677:SF59">
    <property type="entry name" value="GOLGI APPARATUS MEMBRANE PROTEIN TVP38-RELATED"/>
    <property type="match status" value="1"/>
</dbReference>
<evidence type="ECO:0000256" key="5">
    <source>
        <dbReference type="ARBA" id="ARBA00023136"/>
    </source>
</evidence>
<organism evidence="8 9">
    <name type="scientific">Dyadobacter jejuensis</name>
    <dbReference type="NCBI Taxonomy" id="1082580"/>
    <lineage>
        <taxon>Bacteria</taxon>
        <taxon>Pseudomonadati</taxon>
        <taxon>Bacteroidota</taxon>
        <taxon>Cytophagia</taxon>
        <taxon>Cytophagales</taxon>
        <taxon>Spirosomataceae</taxon>
        <taxon>Dyadobacter</taxon>
    </lineage>
</organism>
<comment type="similarity">
    <text evidence="6">Belongs to the TVP38/TMEM64 family.</text>
</comment>
<comment type="caution">
    <text evidence="8">The sequence shown here is derived from an EMBL/GenBank/DDBJ whole genome shotgun (WGS) entry which is preliminary data.</text>
</comment>
<dbReference type="PANTHER" id="PTHR12677">
    <property type="entry name" value="GOLGI APPARATUS MEMBRANE PROTEIN TVP38-RELATED"/>
    <property type="match status" value="1"/>
</dbReference>
<sequence>MTLVPLLATSFLTAWAISQESVVAAWSPSTWILITAILTLTSAIALTPPTFLALVYGFFMGLTAVPYLIFLNLGAIALVYALAHVFDTSHTLPYLLKAFPKAERMLERFKLNQLRLIFFAKLSPVLPFAVTNLFFAIAGARFKQVLLGGTMGMIPRTILAVWVGSEARDIEYLLNHPNEGLTSKLLTIGLLIASTFGIGYFMRDKRIAEN</sequence>